<evidence type="ECO:0000313" key="3">
    <source>
        <dbReference type="EMBL" id="CAE4588457.1"/>
    </source>
</evidence>
<evidence type="ECO:0008006" key="4">
    <source>
        <dbReference type="Google" id="ProtNLM"/>
    </source>
</evidence>
<reference evidence="3" key="1">
    <citation type="submission" date="2021-01" db="EMBL/GenBank/DDBJ databases">
        <authorList>
            <person name="Corre E."/>
            <person name="Pelletier E."/>
            <person name="Niang G."/>
            <person name="Scheremetjew M."/>
            <person name="Finn R."/>
            <person name="Kale V."/>
            <person name="Holt S."/>
            <person name="Cochrane G."/>
            <person name="Meng A."/>
            <person name="Brown T."/>
            <person name="Cohen L."/>
        </authorList>
    </citation>
    <scope>NUCLEOTIDE SEQUENCE</scope>
    <source>
        <strain evidence="3">CCMP3105</strain>
    </source>
</reference>
<organism evidence="3">
    <name type="scientific">Alexandrium monilatum</name>
    <dbReference type="NCBI Taxonomy" id="311494"/>
    <lineage>
        <taxon>Eukaryota</taxon>
        <taxon>Sar</taxon>
        <taxon>Alveolata</taxon>
        <taxon>Dinophyceae</taxon>
        <taxon>Gonyaulacales</taxon>
        <taxon>Pyrocystaceae</taxon>
        <taxon>Alexandrium</taxon>
    </lineage>
</organism>
<sequence>MLHGSMDRRASAQQRQTWLPDRASGLRLAGAQACRAVGSGQCRLAIHACCRGRQWLRALSLLAAAAASASEHGWTACSTAVAASAGRWAVALAILAGTQQARLAWDLVAYGTAVSACSKGQQWRLALGLLAEACRSLLSLDVAIYTAALSGCRRAQQWQLALALFAKVFQQGLLPNPILYSSVITACGSGEHWQMALRLLSHLQASFPEPDVIAYNATITACAAAWQWQWALQLFCGLRSAGLAATTTTHNATLGACSSSRRWTWVLHLLLSMRREQAELDALTYGTALAACGHGSGPAASASGPLRRAILRNAWMGLSSPKAAEDAPRAEVAFRAAGAFLGRAGEAPDWQGGPLALLWARRLERPVLRALLGLRGDPRAAAARPLPPLPGLPEGLRRLDGLGSAATRAALAVACRRRPPVALSAMLCGPGSRSKDAAAQGRLTTLVSLRHLTVGDASQREGQG</sequence>
<dbReference type="InterPro" id="IPR002885">
    <property type="entry name" value="PPR_rpt"/>
</dbReference>
<dbReference type="PROSITE" id="PS51375">
    <property type="entry name" value="PPR"/>
    <property type="match status" value="1"/>
</dbReference>
<dbReference type="EMBL" id="HBNR01033454">
    <property type="protein sequence ID" value="CAE4588457.1"/>
    <property type="molecule type" value="Transcribed_RNA"/>
</dbReference>
<name>A0A7S4QMW7_9DINO</name>
<dbReference type="Pfam" id="PF13812">
    <property type="entry name" value="PPR_3"/>
    <property type="match status" value="2"/>
</dbReference>
<evidence type="ECO:0000256" key="1">
    <source>
        <dbReference type="ARBA" id="ARBA00022737"/>
    </source>
</evidence>
<protein>
    <recommendedName>
        <fullName evidence="4">Pentatricopeptide repeat-containing protein, chloroplastic</fullName>
    </recommendedName>
</protein>
<feature type="repeat" description="PPR" evidence="2">
    <location>
        <begin position="141"/>
        <end position="175"/>
    </location>
</feature>
<dbReference type="PANTHER" id="PTHR47447">
    <property type="entry name" value="OS03G0856100 PROTEIN"/>
    <property type="match status" value="1"/>
</dbReference>
<dbReference type="Gene3D" id="1.25.40.10">
    <property type="entry name" value="Tetratricopeptide repeat domain"/>
    <property type="match status" value="2"/>
</dbReference>
<dbReference type="PANTHER" id="PTHR47447:SF17">
    <property type="entry name" value="OS12G0638900 PROTEIN"/>
    <property type="match status" value="1"/>
</dbReference>
<gene>
    <name evidence="3" type="ORF">AMON00008_LOCUS22955</name>
</gene>
<evidence type="ECO:0000256" key="2">
    <source>
        <dbReference type="PROSITE-ProRule" id="PRU00708"/>
    </source>
</evidence>
<keyword evidence="1" id="KW-0677">Repeat</keyword>
<proteinExistence type="predicted"/>
<dbReference type="AlphaFoldDB" id="A0A7S4QMW7"/>
<accession>A0A7S4QMW7</accession>
<dbReference type="InterPro" id="IPR011990">
    <property type="entry name" value="TPR-like_helical_dom_sf"/>
</dbReference>